<sequence>MATRKNLTTTNHLRHLESMATRPSGAGKIPKLNVVILGESLASEEDDLVFPGQDFSQQYLELEIYNRSIEDPGGFWYDIAHQNSIGKRNGVNRFTQRILMLQIGTSKLRCLGLIANMALLRQMFGELKKTLVMALLRKMFRASVEKVQVEKKTWKVDAGSRTVGLELTTL</sequence>
<reference evidence="1" key="1">
    <citation type="submission" date="2023-04" db="EMBL/GenBank/DDBJ databases">
        <authorList>
            <person name="Vijverberg K."/>
            <person name="Xiong W."/>
            <person name="Schranz E."/>
        </authorList>
    </citation>
    <scope>NUCLEOTIDE SEQUENCE</scope>
</reference>
<keyword evidence="2" id="KW-1185">Reference proteome</keyword>
<protein>
    <submittedName>
        <fullName evidence="1">Uncharacterized protein</fullName>
    </submittedName>
</protein>
<dbReference type="Proteomes" id="UP001177003">
    <property type="component" value="Chromosome 8"/>
</dbReference>
<evidence type="ECO:0000313" key="1">
    <source>
        <dbReference type="EMBL" id="CAI9297296.1"/>
    </source>
</evidence>
<organism evidence="1 2">
    <name type="scientific">Lactuca saligna</name>
    <name type="common">Willowleaf lettuce</name>
    <dbReference type="NCBI Taxonomy" id="75948"/>
    <lineage>
        <taxon>Eukaryota</taxon>
        <taxon>Viridiplantae</taxon>
        <taxon>Streptophyta</taxon>
        <taxon>Embryophyta</taxon>
        <taxon>Tracheophyta</taxon>
        <taxon>Spermatophyta</taxon>
        <taxon>Magnoliopsida</taxon>
        <taxon>eudicotyledons</taxon>
        <taxon>Gunneridae</taxon>
        <taxon>Pentapetalae</taxon>
        <taxon>asterids</taxon>
        <taxon>campanulids</taxon>
        <taxon>Asterales</taxon>
        <taxon>Asteraceae</taxon>
        <taxon>Cichorioideae</taxon>
        <taxon>Cichorieae</taxon>
        <taxon>Lactucinae</taxon>
        <taxon>Lactuca</taxon>
    </lineage>
</organism>
<gene>
    <name evidence="1" type="ORF">LSALG_LOCUS36121</name>
</gene>
<dbReference type="EMBL" id="OX465084">
    <property type="protein sequence ID" value="CAI9297296.1"/>
    <property type="molecule type" value="Genomic_DNA"/>
</dbReference>
<evidence type="ECO:0000313" key="2">
    <source>
        <dbReference type="Proteomes" id="UP001177003"/>
    </source>
</evidence>
<accession>A0AA36EHU6</accession>
<proteinExistence type="predicted"/>
<name>A0AA36EHU6_LACSI</name>
<dbReference type="AlphaFoldDB" id="A0AA36EHU6"/>